<feature type="non-terminal residue" evidence="1">
    <location>
        <position position="1"/>
    </location>
</feature>
<comment type="caution">
    <text evidence="1">The sequence shown here is derived from an EMBL/GenBank/DDBJ whole genome shotgun (WGS) entry which is preliminary data.</text>
</comment>
<evidence type="ECO:0008006" key="3">
    <source>
        <dbReference type="Google" id="ProtNLM"/>
    </source>
</evidence>
<feature type="non-terminal residue" evidence="1">
    <location>
        <position position="191"/>
    </location>
</feature>
<reference evidence="1 2" key="1">
    <citation type="journal article" date="2023" name="Plants (Basel)">
        <title>Bridging the Gap: Combining Genomics and Transcriptomics Approaches to Understand Stylosanthes scabra, an Orphan Legume from the Brazilian Caatinga.</title>
        <authorList>
            <person name="Ferreira-Neto J.R.C."/>
            <person name="da Silva M.D."/>
            <person name="Binneck E."/>
            <person name="de Melo N.F."/>
            <person name="da Silva R.H."/>
            <person name="de Melo A.L.T.M."/>
            <person name="Pandolfi V."/>
            <person name="Bustamante F.O."/>
            <person name="Brasileiro-Vidal A.C."/>
            <person name="Benko-Iseppon A.M."/>
        </authorList>
    </citation>
    <scope>NUCLEOTIDE SEQUENCE [LARGE SCALE GENOMIC DNA]</scope>
    <source>
        <tissue evidence="1">Leaves</tissue>
    </source>
</reference>
<protein>
    <recommendedName>
        <fullName evidence="3">F-box protein</fullName>
    </recommendedName>
</protein>
<sequence>TIPEPPTLLYNCYFANIQDDVHLLVHDAMREDRKLGFWVLRSGSSSKQWHLLPLPPSLRNYGVDPDKDAEFGSVRYRTWHSFIWKDKLFLMAVCDPAERKFTIDDMFIFYVYDPQNDPKDDRNCNVALTWSTKGIPSEFDCLFEVKIRALLLDNQDNCIGHQCLDEFSEAIPSFNFPSPVNVNFVDLGKGK</sequence>
<dbReference type="Proteomes" id="UP001341840">
    <property type="component" value="Unassembled WGS sequence"/>
</dbReference>
<evidence type="ECO:0000313" key="2">
    <source>
        <dbReference type="Proteomes" id="UP001341840"/>
    </source>
</evidence>
<dbReference type="EMBL" id="JASCZI010277041">
    <property type="protein sequence ID" value="MED6226935.1"/>
    <property type="molecule type" value="Genomic_DNA"/>
</dbReference>
<evidence type="ECO:0000313" key="1">
    <source>
        <dbReference type="EMBL" id="MED6226935.1"/>
    </source>
</evidence>
<keyword evidence="2" id="KW-1185">Reference proteome</keyword>
<accession>A0ABU6ZYD9</accession>
<gene>
    <name evidence="1" type="ORF">PIB30_108712</name>
</gene>
<organism evidence="1 2">
    <name type="scientific">Stylosanthes scabra</name>
    <dbReference type="NCBI Taxonomy" id="79078"/>
    <lineage>
        <taxon>Eukaryota</taxon>
        <taxon>Viridiplantae</taxon>
        <taxon>Streptophyta</taxon>
        <taxon>Embryophyta</taxon>
        <taxon>Tracheophyta</taxon>
        <taxon>Spermatophyta</taxon>
        <taxon>Magnoliopsida</taxon>
        <taxon>eudicotyledons</taxon>
        <taxon>Gunneridae</taxon>
        <taxon>Pentapetalae</taxon>
        <taxon>rosids</taxon>
        <taxon>fabids</taxon>
        <taxon>Fabales</taxon>
        <taxon>Fabaceae</taxon>
        <taxon>Papilionoideae</taxon>
        <taxon>50 kb inversion clade</taxon>
        <taxon>dalbergioids sensu lato</taxon>
        <taxon>Dalbergieae</taxon>
        <taxon>Pterocarpus clade</taxon>
        <taxon>Stylosanthes</taxon>
    </lineage>
</organism>
<name>A0ABU6ZYD9_9FABA</name>
<proteinExistence type="predicted"/>